<evidence type="ECO:0000256" key="6">
    <source>
        <dbReference type="ARBA" id="ARBA00022806"/>
    </source>
</evidence>
<dbReference type="GO" id="GO:0003677">
    <property type="term" value="F:DNA binding"/>
    <property type="evidence" value="ECO:0007669"/>
    <property type="project" value="UniProtKB-KW"/>
</dbReference>
<feature type="domain" description="Helicase C-terminal" evidence="17">
    <location>
        <begin position="464"/>
        <end position="625"/>
    </location>
</feature>
<dbReference type="InterPro" id="IPR033454">
    <property type="entry name" value="RecG_wedge"/>
</dbReference>
<comment type="catalytic activity">
    <reaction evidence="14 15">
        <text>ATP + H2O = ADP + phosphate + H(+)</text>
        <dbReference type="Rhea" id="RHEA:13065"/>
        <dbReference type="ChEBI" id="CHEBI:15377"/>
        <dbReference type="ChEBI" id="CHEBI:15378"/>
        <dbReference type="ChEBI" id="CHEBI:30616"/>
        <dbReference type="ChEBI" id="CHEBI:43474"/>
        <dbReference type="ChEBI" id="CHEBI:456216"/>
        <dbReference type="EC" id="5.6.2.4"/>
    </reaction>
</comment>
<dbReference type="InterPro" id="IPR014001">
    <property type="entry name" value="Helicase_ATP-bd"/>
</dbReference>
<evidence type="ECO:0000256" key="13">
    <source>
        <dbReference type="ARBA" id="ARBA00034808"/>
    </source>
</evidence>
<dbReference type="Gene3D" id="2.40.50.140">
    <property type="entry name" value="Nucleic acid-binding proteins"/>
    <property type="match status" value="1"/>
</dbReference>
<evidence type="ECO:0000259" key="17">
    <source>
        <dbReference type="PROSITE" id="PS51194"/>
    </source>
</evidence>
<evidence type="ECO:0000256" key="5">
    <source>
        <dbReference type="ARBA" id="ARBA00022801"/>
    </source>
</evidence>
<organism evidence="18 19">
    <name type="scientific">Posidoniimonas polymericola</name>
    <dbReference type="NCBI Taxonomy" id="2528002"/>
    <lineage>
        <taxon>Bacteria</taxon>
        <taxon>Pseudomonadati</taxon>
        <taxon>Planctomycetota</taxon>
        <taxon>Planctomycetia</taxon>
        <taxon>Pirellulales</taxon>
        <taxon>Lacipirellulaceae</taxon>
        <taxon>Posidoniimonas</taxon>
    </lineage>
</organism>
<dbReference type="Gene3D" id="3.40.50.300">
    <property type="entry name" value="P-loop containing nucleotide triphosphate hydrolases"/>
    <property type="match status" value="2"/>
</dbReference>
<keyword evidence="11" id="KW-0413">Isomerase</keyword>
<dbReference type="Proteomes" id="UP000318478">
    <property type="component" value="Unassembled WGS sequence"/>
</dbReference>
<keyword evidence="19" id="KW-1185">Reference proteome</keyword>
<dbReference type="InterPro" id="IPR045562">
    <property type="entry name" value="RecG_dom3_C"/>
</dbReference>
<gene>
    <name evidence="18" type="primary">recG</name>
    <name evidence="18" type="ORF">Pla123a_04100</name>
</gene>
<evidence type="ECO:0000256" key="11">
    <source>
        <dbReference type="ARBA" id="ARBA00023235"/>
    </source>
</evidence>
<keyword evidence="6 15" id="KW-0347">Helicase</keyword>
<dbReference type="GO" id="GO:0043138">
    <property type="term" value="F:3'-5' DNA helicase activity"/>
    <property type="evidence" value="ECO:0007669"/>
    <property type="project" value="UniProtKB-EC"/>
</dbReference>
<accession>A0A5C5ZGB0</accession>
<dbReference type="PROSITE" id="PS51192">
    <property type="entry name" value="HELICASE_ATP_BIND_1"/>
    <property type="match status" value="1"/>
</dbReference>
<dbReference type="EMBL" id="SJPO01000001">
    <property type="protein sequence ID" value="TWT85603.1"/>
    <property type="molecule type" value="Genomic_DNA"/>
</dbReference>
<dbReference type="InterPro" id="IPR047112">
    <property type="entry name" value="RecG/Mfd"/>
</dbReference>
<evidence type="ECO:0000259" key="16">
    <source>
        <dbReference type="PROSITE" id="PS51192"/>
    </source>
</evidence>
<dbReference type="InterPro" id="IPR027417">
    <property type="entry name" value="P-loop_NTPase"/>
</dbReference>
<evidence type="ECO:0000256" key="7">
    <source>
        <dbReference type="ARBA" id="ARBA00022840"/>
    </source>
</evidence>
<dbReference type="SUPFAM" id="SSF52540">
    <property type="entry name" value="P-loop containing nucleoside triphosphate hydrolases"/>
    <property type="match status" value="2"/>
</dbReference>
<comment type="caution">
    <text evidence="18">The sequence shown here is derived from an EMBL/GenBank/DDBJ whole genome shotgun (WGS) entry which is preliminary data.</text>
</comment>
<dbReference type="InterPro" id="IPR001650">
    <property type="entry name" value="Helicase_C-like"/>
</dbReference>
<keyword evidence="7 15" id="KW-0067">ATP-binding</keyword>
<keyword evidence="8" id="KW-0238">DNA-binding</keyword>
<dbReference type="Pfam" id="PF00271">
    <property type="entry name" value="Helicase_C"/>
    <property type="match status" value="1"/>
</dbReference>
<dbReference type="InterPro" id="IPR011545">
    <property type="entry name" value="DEAD/DEAH_box_helicase_dom"/>
</dbReference>
<evidence type="ECO:0000256" key="4">
    <source>
        <dbReference type="ARBA" id="ARBA00022763"/>
    </source>
</evidence>
<dbReference type="NCBIfam" id="TIGR00643">
    <property type="entry name" value="recG"/>
    <property type="match status" value="1"/>
</dbReference>
<dbReference type="Pfam" id="PF19833">
    <property type="entry name" value="RecG_dom3_C"/>
    <property type="match status" value="1"/>
</dbReference>
<dbReference type="CDD" id="cd17992">
    <property type="entry name" value="DEXHc_RecG"/>
    <property type="match status" value="1"/>
</dbReference>
<evidence type="ECO:0000256" key="14">
    <source>
        <dbReference type="ARBA" id="ARBA00048988"/>
    </source>
</evidence>
<dbReference type="Pfam" id="PF00270">
    <property type="entry name" value="DEAD"/>
    <property type="match status" value="1"/>
</dbReference>
<dbReference type="PANTHER" id="PTHR47964">
    <property type="entry name" value="ATP-DEPENDENT DNA HELICASE HOMOLOG RECG, CHLOROPLASTIC"/>
    <property type="match status" value="1"/>
</dbReference>
<dbReference type="CDD" id="cd04488">
    <property type="entry name" value="RecG_wedge_OBF"/>
    <property type="match status" value="1"/>
</dbReference>
<dbReference type="SMART" id="SM00487">
    <property type="entry name" value="DEXDc"/>
    <property type="match status" value="1"/>
</dbReference>
<dbReference type="AlphaFoldDB" id="A0A5C5ZGB0"/>
<dbReference type="SMART" id="SM00490">
    <property type="entry name" value="HELICc"/>
    <property type="match status" value="1"/>
</dbReference>
<comment type="similarity">
    <text evidence="1 15">Belongs to the helicase family. RecG subfamily.</text>
</comment>
<evidence type="ECO:0000256" key="2">
    <source>
        <dbReference type="ARBA" id="ARBA00017846"/>
    </source>
</evidence>
<dbReference type="Pfam" id="PF17191">
    <property type="entry name" value="RecG_wedge"/>
    <property type="match status" value="1"/>
</dbReference>
<evidence type="ECO:0000256" key="15">
    <source>
        <dbReference type="RuleBase" id="RU363016"/>
    </source>
</evidence>
<evidence type="ECO:0000256" key="9">
    <source>
        <dbReference type="ARBA" id="ARBA00023172"/>
    </source>
</evidence>
<dbReference type="GO" id="GO:0006281">
    <property type="term" value="P:DNA repair"/>
    <property type="evidence" value="ECO:0007669"/>
    <property type="project" value="UniProtKB-UniRule"/>
</dbReference>
<dbReference type="GO" id="GO:0005524">
    <property type="term" value="F:ATP binding"/>
    <property type="evidence" value="ECO:0007669"/>
    <property type="project" value="UniProtKB-KW"/>
</dbReference>
<dbReference type="InterPro" id="IPR004609">
    <property type="entry name" value="ATP-dep_DNA_helicase_RecG"/>
</dbReference>
<evidence type="ECO:0000313" key="18">
    <source>
        <dbReference type="EMBL" id="TWT85603.1"/>
    </source>
</evidence>
<keyword evidence="9 15" id="KW-0233">DNA recombination</keyword>
<evidence type="ECO:0000313" key="19">
    <source>
        <dbReference type="Proteomes" id="UP000318478"/>
    </source>
</evidence>
<keyword evidence="10 15" id="KW-0234">DNA repair</keyword>
<keyword evidence="5 15" id="KW-0378">Hydrolase</keyword>
<comment type="catalytic activity">
    <reaction evidence="12 15">
        <text>Couples ATP hydrolysis with the unwinding of duplex DNA by translocating in the 3'-5' direction.</text>
        <dbReference type="EC" id="5.6.2.4"/>
    </reaction>
</comment>
<evidence type="ECO:0000256" key="3">
    <source>
        <dbReference type="ARBA" id="ARBA00022741"/>
    </source>
</evidence>
<dbReference type="NCBIfam" id="NF008165">
    <property type="entry name" value="PRK10917.1-3"/>
    <property type="match status" value="1"/>
</dbReference>
<dbReference type="EC" id="5.6.2.4" evidence="13 15"/>
<sequence>MEPASAKSTIEQLATPITVFDEVSPQRAVLFEKLGLRSVRDVLFCFPRDYEDFSDVRLVDDLEEGLLQTVRGRVTEVDSRGGFGRTRVGVIIEDAQGGALRATWFNQIFMRDKFKPGQLVQLSAKPRKSGLRWEMAHPRAAWLEDDNAAEHDGLLPVYPLTEGISLYHRRRLSELVVEQFAEVPEEVFPDDLLQRHGLLPLRQAIPQVHFPKNDAERDTAQRRFVFQELFILQLALAARRLQQQLSFKAPVLPIDAKIDARITRLMPFELTAAQRGAIDQIAADMARDVPMNRLLQGDVGSGKTAVALFAMLLAVAHGKQAVLMAPTEVLARQHARTLDALLKESRVNYRLLVGGQGDAERREVLAGLASGEVSVVIGTHAILQDKVELPHLGLAVIDEQHKFGVKQRAALRTGDRSPHYLVMTATPIPRTMAMTQFGDLEVSILGELPAGRQPVSTYLVEPSQLDRWWKFVQDKLREGRQAYVVAPLVEESENVSATSVEQEFERLTYGELHGFRVGLMHGRMSSDDKEGVMQQFRSGALQVLVSTTVIEVGVDVANASVMVIASPERFGLSQLHQLRGRVGRGGHPGFCAIIPQEELSDNARGRLEAFASTTDGFELAELDFSLRGPGELFGAKQSGLPPMRIADLQRDRDVLIEAREAAQQLFSQDPGLKDPEHQKLRKQMLYRYGKALELGDVG</sequence>
<evidence type="ECO:0000256" key="1">
    <source>
        <dbReference type="ARBA" id="ARBA00007504"/>
    </source>
</evidence>
<name>A0A5C5ZGB0_9BACT</name>
<keyword evidence="3 15" id="KW-0547">Nucleotide-binding</keyword>
<dbReference type="GO" id="GO:0016887">
    <property type="term" value="F:ATP hydrolysis activity"/>
    <property type="evidence" value="ECO:0007669"/>
    <property type="project" value="RHEA"/>
</dbReference>
<dbReference type="PANTHER" id="PTHR47964:SF1">
    <property type="entry name" value="ATP-DEPENDENT DNA HELICASE HOMOLOG RECG, CHLOROPLASTIC"/>
    <property type="match status" value="1"/>
</dbReference>
<dbReference type="InterPro" id="IPR012340">
    <property type="entry name" value="NA-bd_OB-fold"/>
</dbReference>
<comment type="function">
    <text evidence="15">Plays a critical role in recombination and DNA repair. Helps process Holliday junction intermediates to mature products by catalyzing branch migration. Has replication fork regression activity, unwinds stalled or blocked replication forks to make a HJ that can be resolved. Has a DNA unwinding activity characteristic of a DNA helicase with 3'-5' polarity.</text>
</comment>
<dbReference type="GO" id="GO:0006310">
    <property type="term" value="P:DNA recombination"/>
    <property type="evidence" value="ECO:0007669"/>
    <property type="project" value="UniProtKB-UniRule"/>
</dbReference>
<evidence type="ECO:0000256" key="10">
    <source>
        <dbReference type="ARBA" id="ARBA00023204"/>
    </source>
</evidence>
<reference evidence="18 19" key="1">
    <citation type="submission" date="2019-02" db="EMBL/GenBank/DDBJ databases">
        <title>Deep-cultivation of Planctomycetes and their phenomic and genomic characterization uncovers novel biology.</title>
        <authorList>
            <person name="Wiegand S."/>
            <person name="Jogler M."/>
            <person name="Boedeker C."/>
            <person name="Pinto D."/>
            <person name="Vollmers J."/>
            <person name="Rivas-Marin E."/>
            <person name="Kohn T."/>
            <person name="Peeters S.H."/>
            <person name="Heuer A."/>
            <person name="Rast P."/>
            <person name="Oberbeckmann S."/>
            <person name="Bunk B."/>
            <person name="Jeske O."/>
            <person name="Meyerdierks A."/>
            <person name="Storesund J.E."/>
            <person name="Kallscheuer N."/>
            <person name="Luecker S."/>
            <person name="Lage O.M."/>
            <person name="Pohl T."/>
            <person name="Merkel B.J."/>
            <person name="Hornburger P."/>
            <person name="Mueller R.-W."/>
            <person name="Bruemmer F."/>
            <person name="Labrenz M."/>
            <person name="Spormann A.M."/>
            <person name="Op Den Camp H."/>
            <person name="Overmann J."/>
            <person name="Amann R."/>
            <person name="Jetten M.S.M."/>
            <person name="Mascher T."/>
            <person name="Medema M.H."/>
            <person name="Devos D.P."/>
            <person name="Kaster A.-K."/>
            <person name="Ovreas L."/>
            <person name="Rohde M."/>
            <person name="Galperin M.Y."/>
            <person name="Jogler C."/>
        </authorList>
    </citation>
    <scope>NUCLEOTIDE SEQUENCE [LARGE SCALE GENOMIC DNA]</scope>
    <source>
        <strain evidence="18 19">Pla123a</strain>
    </source>
</reference>
<dbReference type="NCBIfam" id="NF008168">
    <property type="entry name" value="PRK10917.2-2"/>
    <property type="match status" value="1"/>
</dbReference>
<proteinExistence type="inferred from homology"/>
<protein>
    <recommendedName>
        <fullName evidence="2 15">ATP-dependent DNA helicase RecG</fullName>
        <ecNumber evidence="13 15">5.6.2.4</ecNumber>
    </recommendedName>
</protein>
<dbReference type="PROSITE" id="PS51194">
    <property type="entry name" value="HELICASE_CTER"/>
    <property type="match status" value="1"/>
</dbReference>
<evidence type="ECO:0000256" key="12">
    <source>
        <dbReference type="ARBA" id="ARBA00034617"/>
    </source>
</evidence>
<dbReference type="OrthoDB" id="9804325at2"/>
<feature type="domain" description="Helicase ATP-binding" evidence="16">
    <location>
        <begin position="284"/>
        <end position="445"/>
    </location>
</feature>
<evidence type="ECO:0000256" key="8">
    <source>
        <dbReference type="ARBA" id="ARBA00023125"/>
    </source>
</evidence>
<dbReference type="RefSeq" id="WP_146583859.1">
    <property type="nucleotide sequence ID" value="NZ_SJPO01000001.1"/>
</dbReference>
<keyword evidence="4 15" id="KW-0227">DNA damage</keyword>
<dbReference type="SUPFAM" id="SSF50249">
    <property type="entry name" value="Nucleic acid-binding proteins"/>
    <property type="match status" value="1"/>
</dbReference>